<name>K8FD41_9CHLO</name>
<dbReference type="AlphaFoldDB" id="K8FD41"/>
<organism evidence="5 6">
    <name type="scientific">Bathycoccus prasinos</name>
    <dbReference type="NCBI Taxonomy" id="41875"/>
    <lineage>
        <taxon>Eukaryota</taxon>
        <taxon>Viridiplantae</taxon>
        <taxon>Chlorophyta</taxon>
        <taxon>Mamiellophyceae</taxon>
        <taxon>Mamiellales</taxon>
        <taxon>Bathycoccaceae</taxon>
        <taxon>Bathycoccus</taxon>
    </lineage>
</organism>
<evidence type="ECO:0000256" key="2">
    <source>
        <dbReference type="ARBA" id="ARBA00022640"/>
    </source>
</evidence>
<reference evidence="5 6" key="1">
    <citation type="submission" date="2011-10" db="EMBL/GenBank/DDBJ databases">
        <authorList>
            <person name="Genoscope - CEA"/>
        </authorList>
    </citation>
    <scope>NUCLEOTIDE SEQUENCE [LARGE SCALE GENOMIC DNA]</scope>
    <source>
        <strain evidence="5 6">RCC 1105</strain>
    </source>
</reference>
<dbReference type="OrthoDB" id="541936at2759"/>
<dbReference type="GeneID" id="19011190"/>
<dbReference type="RefSeq" id="XP_007508486.1">
    <property type="nucleotide sequence ID" value="XM_007508424.1"/>
</dbReference>
<keyword evidence="6" id="KW-1185">Reference proteome</keyword>
<dbReference type="EMBL" id="FO082263">
    <property type="protein sequence ID" value="CCO20103.1"/>
    <property type="molecule type" value="Genomic_DNA"/>
</dbReference>
<protein>
    <recommendedName>
        <fullName evidence="4">Plastid lipid-associated protein/fibrillin conserved domain-containing protein</fullName>
    </recommendedName>
</protein>
<gene>
    <name evidence="5" type="ordered locus">Bathy16g00580</name>
</gene>
<feature type="domain" description="Plastid lipid-associated protein/fibrillin conserved" evidence="4">
    <location>
        <begin position="57"/>
        <end position="217"/>
    </location>
</feature>
<dbReference type="KEGG" id="bpg:Bathy16g00580"/>
<dbReference type="InterPro" id="IPR006843">
    <property type="entry name" value="PAP/fibrillin_dom"/>
</dbReference>
<dbReference type="Proteomes" id="UP000198341">
    <property type="component" value="Chromosome 16"/>
</dbReference>
<dbReference type="PANTHER" id="PTHR31906">
    <property type="entry name" value="PLASTID-LIPID-ASSOCIATED PROTEIN 4, CHLOROPLASTIC-RELATED"/>
    <property type="match status" value="1"/>
</dbReference>
<dbReference type="InterPro" id="IPR039633">
    <property type="entry name" value="PAP"/>
</dbReference>
<comment type="subcellular location">
    <subcellularLocation>
        <location evidence="1">Plastid</location>
    </subcellularLocation>
</comment>
<evidence type="ECO:0000256" key="3">
    <source>
        <dbReference type="SAM" id="MobiDB-lite"/>
    </source>
</evidence>
<proteinExistence type="predicted"/>
<sequence length="242" mass="28145">MEKTTALSPFKTMRISTKTSLKSESERGRRQKKHASNSSSNSSYLKTNNNRSSPLENAKDELEVLCVQLNKGIDISEREKEEVDERVKNVEKYYQSSLMSSTMENVANGYWRVIYSTAPPPSNGQLFGPICGTAFQSIDKEEKTYENVLALGNWLTLRLKATYEILENTNETRWTVSFRSIQVELFEKKEPVFVKAFPKGTTREWLTTFQDDEWRIVRAGRTKEEISKNVFVMRREKPWWET</sequence>
<accession>K8FD41</accession>
<dbReference type="GO" id="GO:0009536">
    <property type="term" value="C:plastid"/>
    <property type="evidence" value="ECO:0007669"/>
    <property type="project" value="UniProtKB-SubCell"/>
</dbReference>
<evidence type="ECO:0000313" key="6">
    <source>
        <dbReference type="Proteomes" id="UP000198341"/>
    </source>
</evidence>
<dbReference type="Pfam" id="PF04755">
    <property type="entry name" value="PAP_fibrillin"/>
    <property type="match status" value="1"/>
</dbReference>
<evidence type="ECO:0000313" key="5">
    <source>
        <dbReference type="EMBL" id="CCO20103.1"/>
    </source>
</evidence>
<evidence type="ECO:0000259" key="4">
    <source>
        <dbReference type="Pfam" id="PF04755"/>
    </source>
</evidence>
<feature type="region of interest" description="Disordered" evidence="3">
    <location>
        <begin position="1"/>
        <end position="57"/>
    </location>
</feature>
<evidence type="ECO:0000256" key="1">
    <source>
        <dbReference type="ARBA" id="ARBA00004474"/>
    </source>
</evidence>
<feature type="compositionally biased region" description="Polar residues" evidence="3">
    <location>
        <begin position="44"/>
        <end position="55"/>
    </location>
</feature>
<keyword evidence="2" id="KW-0934">Plastid</keyword>